<name>A0ABY2QHV5_9SPHN</name>
<dbReference type="InterPro" id="IPR029057">
    <property type="entry name" value="PRTase-like"/>
</dbReference>
<dbReference type="PANTHER" id="PTHR43363:SF1">
    <property type="entry name" value="HYPOXANTHINE-GUANINE PHOSPHORIBOSYLTRANSFERASE"/>
    <property type="match status" value="1"/>
</dbReference>
<dbReference type="Gene3D" id="3.40.50.2020">
    <property type="match status" value="1"/>
</dbReference>
<keyword evidence="1 4" id="KW-0328">Glycosyltransferase</keyword>
<gene>
    <name evidence="4" type="ORF">E5988_08550</name>
</gene>
<evidence type="ECO:0000313" key="5">
    <source>
        <dbReference type="Proteomes" id="UP000308038"/>
    </source>
</evidence>
<dbReference type="GO" id="GO:0016757">
    <property type="term" value="F:glycosyltransferase activity"/>
    <property type="evidence" value="ECO:0007669"/>
    <property type="project" value="UniProtKB-KW"/>
</dbReference>
<sequence length="148" mass="16143">MSTDWQPTLIVGIGRGGLVPAVYLSHATGLPMASYDLSAQTPQAGDDLLTRLAARTRDGERLLFVDDINDTGRTLGLLRTWVDEAGAQPGSVRFATLLDNEVSAQQVSYRARVIDRRVVKDWFVFPWEAVATADAIAQDAAEIPERTS</sequence>
<dbReference type="EMBL" id="SSTI01000005">
    <property type="protein sequence ID" value="THG40287.1"/>
    <property type="molecule type" value="Genomic_DNA"/>
</dbReference>
<accession>A0ABY2QHV5</accession>
<organism evidence="4 5">
    <name type="scientific">Sphingomonas olei</name>
    <dbReference type="NCBI Taxonomy" id="1886787"/>
    <lineage>
        <taxon>Bacteria</taxon>
        <taxon>Pseudomonadati</taxon>
        <taxon>Pseudomonadota</taxon>
        <taxon>Alphaproteobacteria</taxon>
        <taxon>Sphingomonadales</taxon>
        <taxon>Sphingomonadaceae</taxon>
        <taxon>Sphingomonas</taxon>
    </lineage>
</organism>
<dbReference type="Proteomes" id="UP000308038">
    <property type="component" value="Unassembled WGS sequence"/>
</dbReference>
<evidence type="ECO:0000256" key="1">
    <source>
        <dbReference type="ARBA" id="ARBA00022676"/>
    </source>
</evidence>
<proteinExistence type="predicted"/>
<evidence type="ECO:0000259" key="3">
    <source>
        <dbReference type="Pfam" id="PF00156"/>
    </source>
</evidence>
<evidence type="ECO:0000256" key="2">
    <source>
        <dbReference type="ARBA" id="ARBA00022679"/>
    </source>
</evidence>
<feature type="domain" description="Phosphoribosyltransferase" evidence="3">
    <location>
        <begin position="4"/>
        <end position="128"/>
    </location>
</feature>
<dbReference type="CDD" id="cd06223">
    <property type="entry name" value="PRTases_typeI"/>
    <property type="match status" value="1"/>
</dbReference>
<protein>
    <submittedName>
        <fullName evidence="4">Phosphoribosyltransferase</fullName>
    </submittedName>
</protein>
<dbReference type="Pfam" id="PF00156">
    <property type="entry name" value="Pribosyltran"/>
    <property type="match status" value="1"/>
</dbReference>
<evidence type="ECO:0000313" key="4">
    <source>
        <dbReference type="EMBL" id="THG40287.1"/>
    </source>
</evidence>
<dbReference type="PANTHER" id="PTHR43363">
    <property type="entry name" value="HYPOXANTHINE PHOSPHORIBOSYLTRANSFERASE"/>
    <property type="match status" value="1"/>
</dbReference>
<keyword evidence="2" id="KW-0808">Transferase</keyword>
<dbReference type="InterPro" id="IPR000836">
    <property type="entry name" value="PRTase_dom"/>
</dbReference>
<dbReference type="SUPFAM" id="SSF53271">
    <property type="entry name" value="PRTase-like"/>
    <property type="match status" value="1"/>
</dbReference>
<reference evidence="4 5" key="1">
    <citation type="submission" date="2019-04" db="EMBL/GenBank/DDBJ databases">
        <title>Microbes associate with the intestines of laboratory mice.</title>
        <authorList>
            <person name="Navarre W."/>
            <person name="Wong E."/>
            <person name="Huang K.C."/>
            <person name="Tropini C."/>
            <person name="Ng K."/>
            <person name="Yu B."/>
        </authorList>
    </citation>
    <scope>NUCLEOTIDE SEQUENCE [LARGE SCALE GENOMIC DNA]</scope>
    <source>
        <strain evidence="4 5">NM83_B4-11</strain>
    </source>
</reference>
<keyword evidence="5" id="KW-1185">Reference proteome</keyword>
<comment type="caution">
    <text evidence="4">The sequence shown here is derived from an EMBL/GenBank/DDBJ whole genome shotgun (WGS) entry which is preliminary data.</text>
</comment>